<dbReference type="AlphaFoldDB" id="A0AAE0I2C5"/>
<evidence type="ECO:0000313" key="2">
    <source>
        <dbReference type="EMBL" id="KAK3316979.1"/>
    </source>
</evidence>
<reference evidence="2" key="2">
    <citation type="submission" date="2023-06" db="EMBL/GenBank/DDBJ databases">
        <authorList>
            <consortium name="Lawrence Berkeley National Laboratory"/>
            <person name="Haridas S."/>
            <person name="Hensen N."/>
            <person name="Bonometti L."/>
            <person name="Westerberg I."/>
            <person name="Brannstrom I.O."/>
            <person name="Guillou S."/>
            <person name="Cros-Aarteil S."/>
            <person name="Calhoun S."/>
            <person name="Kuo A."/>
            <person name="Mondo S."/>
            <person name="Pangilinan J."/>
            <person name="Riley R."/>
            <person name="Labutti K."/>
            <person name="Andreopoulos B."/>
            <person name="Lipzen A."/>
            <person name="Chen C."/>
            <person name="Yanf M."/>
            <person name="Daum C."/>
            <person name="Ng V."/>
            <person name="Clum A."/>
            <person name="Steindorff A."/>
            <person name="Ohm R."/>
            <person name="Martin F."/>
            <person name="Silar P."/>
            <person name="Natvig D."/>
            <person name="Lalanne C."/>
            <person name="Gautier V."/>
            <person name="Ament-Velasquez S.L."/>
            <person name="Kruys A."/>
            <person name="Hutchinson M.I."/>
            <person name="Powell A.J."/>
            <person name="Barry K."/>
            <person name="Miller A.N."/>
            <person name="Grigoriev I.V."/>
            <person name="Debuchy R."/>
            <person name="Gladieux P."/>
            <person name="Thoren M.H."/>
            <person name="Johannesson H."/>
        </authorList>
    </citation>
    <scope>NUCLEOTIDE SEQUENCE</scope>
    <source>
        <strain evidence="2">CBS 118394</strain>
    </source>
</reference>
<feature type="transmembrane region" description="Helical" evidence="1">
    <location>
        <begin position="57"/>
        <end position="75"/>
    </location>
</feature>
<evidence type="ECO:0000256" key="1">
    <source>
        <dbReference type="SAM" id="Phobius"/>
    </source>
</evidence>
<keyword evidence="1" id="KW-0812">Transmembrane</keyword>
<evidence type="ECO:0000313" key="3">
    <source>
        <dbReference type="Proteomes" id="UP001283341"/>
    </source>
</evidence>
<sequence length="81" mass="9410">MYNERIHRHCWSRLVSWASVFTICPPLKHILIFRHTGTNGEDIVKETHISLDPNKNWITIIHVCVCVCVCVFSISKPPKCH</sequence>
<dbReference type="Proteomes" id="UP001283341">
    <property type="component" value="Unassembled WGS sequence"/>
</dbReference>
<dbReference type="EMBL" id="JAUEDM010000005">
    <property type="protein sequence ID" value="KAK3316979.1"/>
    <property type="molecule type" value="Genomic_DNA"/>
</dbReference>
<reference evidence="2" key="1">
    <citation type="journal article" date="2023" name="Mol. Phylogenet. Evol.">
        <title>Genome-scale phylogeny and comparative genomics of the fungal order Sordariales.</title>
        <authorList>
            <person name="Hensen N."/>
            <person name="Bonometti L."/>
            <person name="Westerberg I."/>
            <person name="Brannstrom I.O."/>
            <person name="Guillou S."/>
            <person name="Cros-Aarteil S."/>
            <person name="Calhoun S."/>
            <person name="Haridas S."/>
            <person name="Kuo A."/>
            <person name="Mondo S."/>
            <person name="Pangilinan J."/>
            <person name="Riley R."/>
            <person name="LaButti K."/>
            <person name="Andreopoulos B."/>
            <person name="Lipzen A."/>
            <person name="Chen C."/>
            <person name="Yan M."/>
            <person name="Daum C."/>
            <person name="Ng V."/>
            <person name="Clum A."/>
            <person name="Steindorff A."/>
            <person name="Ohm R.A."/>
            <person name="Martin F."/>
            <person name="Silar P."/>
            <person name="Natvig D.O."/>
            <person name="Lalanne C."/>
            <person name="Gautier V."/>
            <person name="Ament-Velasquez S.L."/>
            <person name="Kruys A."/>
            <person name="Hutchinson M.I."/>
            <person name="Powell A.J."/>
            <person name="Barry K."/>
            <person name="Miller A.N."/>
            <person name="Grigoriev I.V."/>
            <person name="Debuchy R."/>
            <person name="Gladieux P."/>
            <person name="Hiltunen Thoren M."/>
            <person name="Johannesson H."/>
        </authorList>
    </citation>
    <scope>NUCLEOTIDE SEQUENCE</scope>
    <source>
        <strain evidence="2">CBS 118394</strain>
    </source>
</reference>
<organism evidence="2 3">
    <name type="scientific">Apodospora peruviana</name>
    <dbReference type="NCBI Taxonomy" id="516989"/>
    <lineage>
        <taxon>Eukaryota</taxon>
        <taxon>Fungi</taxon>
        <taxon>Dikarya</taxon>
        <taxon>Ascomycota</taxon>
        <taxon>Pezizomycotina</taxon>
        <taxon>Sordariomycetes</taxon>
        <taxon>Sordariomycetidae</taxon>
        <taxon>Sordariales</taxon>
        <taxon>Lasiosphaeriaceae</taxon>
        <taxon>Apodospora</taxon>
    </lineage>
</organism>
<gene>
    <name evidence="2" type="ORF">B0H66DRAFT_308717</name>
</gene>
<name>A0AAE0I2C5_9PEZI</name>
<proteinExistence type="predicted"/>
<comment type="caution">
    <text evidence="2">The sequence shown here is derived from an EMBL/GenBank/DDBJ whole genome shotgun (WGS) entry which is preliminary data.</text>
</comment>
<keyword evidence="1" id="KW-1133">Transmembrane helix</keyword>
<accession>A0AAE0I2C5</accession>
<keyword evidence="3" id="KW-1185">Reference proteome</keyword>
<keyword evidence="1" id="KW-0472">Membrane</keyword>
<protein>
    <submittedName>
        <fullName evidence="2">Uncharacterized protein</fullName>
    </submittedName>
</protein>